<gene>
    <name evidence="2" type="ORF">Pyn_07154</name>
</gene>
<protein>
    <recommendedName>
        <fullName evidence="4">Retrotransposon gag domain-containing protein</fullName>
    </recommendedName>
</protein>
<name>A0A314Z582_PRUYE</name>
<evidence type="ECO:0008006" key="4">
    <source>
        <dbReference type="Google" id="ProtNLM"/>
    </source>
</evidence>
<comment type="caution">
    <text evidence="2">The sequence shown here is derived from an EMBL/GenBank/DDBJ whole genome shotgun (WGS) entry which is preliminary data.</text>
</comment>
<evidence type="ECO:0000313" key="2">
    <source>
        <dbReference type="EMBL" id="PQQ13713.1"/>
    </source>
</evidence>
<dbReference type="Proteomes" id="UP000250321">
    <property type="component" value="Unassembled WGS sequence"/>
</dbReference>
<dbReference type="AlphaFoldDB" id="A0A314Z582"/>
<dbReference type="OrthoDB" id="1936908at2759"/>
<evidence type="ECO:0000313" key="3">
    <source>
        <dbReference type="Proteomes" id="UP000250321"/>
    </source>
</evidence>
<feature type="compositionally biased region" description="Basic and acidic residues" evidence="1">
    <location>
        <begin position="90"/>
        <end position="99"/>
    </location>
</feature>
<evidence type="ECO:0000256" key="1">
    <source>
        <dbReference type="SAM" id="MobiDB-lite"/>
    </source>
</evidence>
<keyword evidence="3" id="KW-1185">Reference proteome</keyword>
<dbReference type="EMBL" id="PJQY01000288">
    <property type="protein sequence ID" value="PQQ13713.1"/>
    <property type="molecule type" value="Genomic_DNA"/>
</dbReference>
<proteinExistence type="predicted"/>
<organism evidence="2 3">
    <name type="scientific">Prunus yedoensis var. nudiflora</name>
    <dbReference type="NCBI Taxonomy" id="2094558"/>
    <lineage>
        <taxon>Eukaryota</taxon>
        <taxon>Viridiplantae</taxon>
        <taxon>Streptophyta</taxon>
        <taxon>Embryophyta</taxon>
        <taxon>Tracheophyta</taxon>
        <taxon>Spermatophyta</taxon>
        <taxon>Magnoliopsida</taxon>
        <taxon>eudicotyledons</taxon>
        <taxon>Gunneridae</taxon>
        <taxon>Pentapetalae</taxon>
        <taxon>rosids</taxon>
        <taxon>fabids</taxon>
        <taxon>Rosales</taxon>
        <taxon>Rosaceae</taxon>
        <taxon>Amygdaloideae</taxon>
        <taxon>Amygdaleae</taxon>
        <taxon>Prunus</taxon>
    </lineage>
</organism>
<dbReference type="STRING" id="2094558.A0A314Z582"/>
<accession>A0A314Z582</accession>
<feature type="region of interest" description="Disordered" evidence="1">
    <location>
        <begin position="66"/>
        <end position="138"/>
    </location>
</feature>
<sequence>MTVVEYVAKFTDLVRFAPTLMADEEMKSTRFRQGLRDNIRRYVTAQGDQTYQEMVNNAHVLEQDYLLSQKINPHPGRFEDRRRNNSKKMSFGEKKDEGSSSKGPTPKKNRTTTCNQEGMEDECSPWQEGRGQRRRNCS</sequence>
<reference evidence="2 3" key="1">
    <citation type="submission" date="2018-02" db="EMBL/GenBank/DDBJ databases">
        <title>Draft genome of wild Prunus yedoensis var. nudiflora.</title>
        <authorList>
            <person name="Baek S."/>
            <person name="Kim J.-H."/>
            <person name="Choi K."/>
            <person name="Kim G.-B."/>
            <person name="Cho A."/>
            <person name="Jang H."/>
            <person name="Shin C.-H."/>
            <person name="Yu H.-J."/>
            <person name="Mun J.-H."/>
        </authorList>
    </citation>
    <scope>NUCLEOTIDE SEQUENCE [LARGE SCALE GENOMIC DNA]</scope>
    <source>
        <strain evidence="3">cv. Jeju island</strain>
        <tissue evidence="2">Leaf</tissue>
    </source>
</reference>